<accession>A0A1I8NEW8</accession>
<dbReference type="EnsemblMetazoa" id="MDOA014483-RE">
    <property type="protein sequence ID" value="MDOA014483-PE"/>
    <property type="gene ID" value="MDOA014483"/>
</dbReference>
<dbReference type="VEuPathDB" id="VectorBase:MDOA014483"/>
<evidence type="ECO:0000256" key="1">
    <source>
        <dbReference type="SAM" id="MobiDB-lite"/>
    </source>
</evidence>
<feature type="compositionally biased region" description="Polar residues" evidence="1">
    <location>
        <begin position="553"/>
        <end position="564"/>
    </location>
</feature>
<dbReference type="RefSeq" id="XP_058976607.1">
    <property type="nucleotide sequence ID" value="XM_059120624.1"/>
</dbReference>
<feature type="compositionally biased region" description="Low complexity" evidence="1">
    <location>
        <begin position="142"/>
        <end position="153"/>
    </location>
</feature>
<feature type="compositionally biased region" description="Polar residues" evidence="1">
    <location>
        <begin position="933"/>
        <end position="954"/>
    </location>
</feature>
<feature type="compositionally biased region" description="Low complexity" evidence="1">
    <location>
        <begin position="991"/>
        <end position="1022"/>
    </location>
</feature>
<feature type="region of interest" description="Disordered" evidence="1">
    <location>
        <begin position="862"/>
        <end position="882"/>
    </location>
</feature>
<evidence type="ECO:0000313" key="4">
    <source>
        <dbReference type="Proteomes" id="UP001652621"/>
    </source>
</evidence>
<feature type="compositionally biased region" description="Low complexity" evidence="1">
    <location>
        <begin position="186"/>
        <end position="201"/>
    </location>
</feature>
<proteinExistence type="predicted"/>
<dbReference type="VEuPathDB" id="VectorBase:MDOMA2_006628"/>
<feature type="compositionally biased region" description="Polar residues" evidence="1">
    <location>
        <begin position="470"/>
        <end position="486"/>
    </location>
</feature>
<feature type="region of interest" description="Disordered" evidence="1">
    <location>
        <begin position="985"/>
        <end position="1027"/>
    </location>
</feature>
<feature type="compositionally biased region" description="Basic and acidic residues" evidence="1">
    <location>
        <begin position="167"/>
        <end position="178"/>
    </location>
</feature>
<protein>
    <submittedName>
        <fullName evidence="5">Serine-rich adhesin for platelets-like isoform X1</fullName>
    </submittedName>
</protein>
<feature type="compositionally biased region" description="Polar residues" evidence="1">
    <location>
        <begin position="129"/>
        <end position="141"/>
    </location>
</feature>
<feature type="region of interest" description="Disordered" evidence="1">
    <location>
        <begin position="409"/>
        <end position="432"/>
    </location>
</feature>
<feature type="region of interest" description="Disordered" evidence="1">
    <location>
        <begin position="547"/>
        <end position="569"/>
    </location>
</feature>
<feature type="region of interest" description="Disordered" evidence="1">
    <location>
        <begin position="81"/>
        <end position="111"/>
    </location>
</feature>
<feature type="region of interest" description="Disordered" evidence="1">
    <location>
        <begin position="895"/>
        <end position="954"/>
    </location>
</feature>
<keyword evidence="2" id="KW-0472">Membrane</keyword>
<dbReference type="OrthoDB" id="440385at2759"/>
<feature type="compositionally biased region" description="Polar residues" evidence="1">
    <location>
        <begin position="308"/>
        <end position="319"/>
    </location>
</feature>
<keyword evidence="4" id="KW-1185">Reference proteome</keyword>
<reference evidence="3" key="1">
    <citation type="submission" date="2020-05" db="UniProtKB">
        <authorList>
            <consortium name="EnsemblMetazoa"/>
        </authorList>
    </citation>
    <scope>IDENTIFICATION</scope>
    <source>
        <strain evidence="3">Aabys</strain>
    </source>
</reference>
<gene>
    <name evidence="3" type="primary">101892775</name>
    <name evidence="5" type="synonym">LOC131801694</name>
</gene>
<evidence type="ECO:0000313" key="3">
    <source>
        <dbReference type="EnsemblMetazoa" id="MDOA014483-PE"/>
    </source>
</evidence>
<name>A0A1I8NEW8_MUSDO</name>
<reference evidence="5" key="2">
    <citation type="submission" date="2025-05" db="UniProtKB">
        <authorList>
            <consortium name="RefSeq"/>
        </authorList>
    </citation>
    <scope>IDENTIFICATION</scope>
    <source>
        <strain evidence="5">Aabys</strain>
        <tissue evidence="5">Whole body</tissue>
    </source>
</reference>
<dbReference type="RefSeq" id="XP_011290585.2">
    <property type="nucleotide sequence ID" value="XM_011292283.3"/>
</dbReference>
<keyword evidence="2" id="KW-1133">Transmembrane helix</keyword>
<feature type="compositionally biased region" description="Basic and acidic residues" evidence="1">
    <location>
        <begin position="236"/>
        <end position="247"/>
    </location>
</feature>
<sequence length="1058" mass="113767">MLQEENNEEYQKERFLYILLMTVNVSITLVIMLAACLCCKKKLPKNDLLGLEGMVKLKNPDEVVVVTQLNASESHVDLNNSTVSQADSEKRASTAAHRSLPDIPVAEANGDTGSELYETVADKMLMDAQNQNKSPTPSLKKQISVSQHSSISQADDVSSPYSRVKNSPHDYAKVRPTEHPYAQLNAPSTSHLASSAPSSNSIVDGAQSQQHHHHHTSGTQLNVSNNESIHQQRTSHHSDNAEHANDNGQHEAEIPAASAIAGMISASQDLPYMTPPIANQHFSGDSQDSSKGYTSISVREPLANILAQQPQVQSATRSAGHSRDVNDSHYATVSDDSDETYAAIEDPNNRPQTNIATDIYTSGSETYAQIQPMQSPNSMVVSVEINNTNASTVQLPVSSSGHLLATGQQNLSSLSSHSTSDHHNASFSSQHSTNTCVNVGAMRSSLELITNTTTATPIPPPVDSLRAQMHSRQASASSNNSTSLCNLGSPKPEKRQANSPLPPTPKSNVSSSTTQLQALSSSNLTSGRNSVISVIECAGELMEEGVTDVPLDSSPQRRNKSLSPSKDIEGMYAKVMKKNKFSRNSPSSQNSSPILQRKYNTDDSASALGVSPLDKLESNNSYGVNTISDRRLRSNSYGASKDHGYETIPADAMRGNSTQGIIENRKSDGYAHVLQKERQRENVHTSSSVPPINVYSVQLNNSDKHYETIAQPPNAASSNDPGYETLEKPKNLHHHHQQQLLQDDCEKKSSDYDPNYEVLKGPTNSAGASDDGYAKVLEKKNVLVDGEDSLDGYSKVRGETETAAGYSTIADVKRTDANHNYASILETKREAIGGGGGNSDDNQLETDSDHYARIAEKNIAAGEQATTIRTPPNLPLSASQKSMVDEELLTPRTTTELSITSPTSITSSSMLNTTSSINSTSTNLTTTSTISSRQTPTSSSQYESLTGSETDPNYESVCYLNTSGQEGEENPYERLHTEISDDITQLSSPEASTHTAGATTTTTTTNSSSSSSSNSSAAAAAGMAEQHSKMLKANGSKVTITNQDNTANDILVNDYFQV</sequence>
<evidence type="ECO:0000256" key="2">
    <source>
        <dbReference type="SAM" id="Phobius"/>
    </source>
</evidence>
<feature type="region of interest" description="Disordered" evidence="1">
    <location>
        <begin position="129"/>
        <end position="247"/>
    </location>
</feature>
<dbReference type="STRING" id="7370.A0A1I8NEW8"/>
<dbReference type="Proteomes" id="UP001652621">
    <property type="component" value="Unplaced"/>
</dbReference>
<feature type="compositionally biased region" description="Low complexity" evidence="1">
    <location>
        <begin position="895"/>
        <end position="932"/>
    </location>
</feature>
<feature type="compositionally biased region" description="Low complexity" evidence="1">
    <location>
        <begin position="510"/>
        <end position="525"/>
    </location>
</feature>
<feature type="compositionally biased region" description="Polar residues" evidence="1">
    <location>
        <begin position="864"/>
        <end position="882"/>
    </location>
</feature>
<dbReference type="AlphaFoldDB" id="A0A1I8NEW8"/>
<feature type="compositionally biased region" description="Polar residues" evidence="1">
    <location>
        <begin position="221"/>
        <end position="232"/>
    </location>
</feature>
<keyword evidence="2" id="KW-0812">Transmembrane</keyword>
<feature type="region of interest" description="Disordered" evidence="1">
    <location>
        <begin position="453"/>
        <end position="525"/>
    </location>
</feature>
<feature type="compositionally biased region" description="Polar residues" evidence="1">
    <location>
        <begin position="155"/>
        <end position="165"/>
    </location>
</feature>
<dbReference type="KEGG" id="mde:101892775"/>
<evidence type="ECO:0000313" key="5">
    <source>
        <dbReference type="RefSeq" id="XP_058976607.1"/>
    </source>
</evidence>
<feature type="region of interest" description="Disordered" evidence="1">
    <location>
        <begin position="308"/>
        <end position="332"/>
    </location>
</feature>
<feature type="transmembrane region" description="Helical" evidence="2">
    <location>
        <begin position="15"/>
        <end position="35"/>
    </location>
</feature>
<feature type="region of interest" description="Disordered" evidence="1">
    <location>
        <begin position="709"/>
        <end position="734"/>
    </location>
</feature>
<organism evidence="3">
    <name type="scientific">Musca domestica</name>
    <name type="common">House fly</name>
    <dbReference type="NCBI Taxonomy" id="7370"/>
    <lineage>
        <taxon>Eukaryota</taxon>
        <taxon>Metazoa</taxon>
        <taxon>Ecdysozoa</taxon>
        <taxon>Arthropoda</taxon>
        <taxon>Hexapoda</taxon>
        <taxon>Insecta</taxon>
        <taxon>Pterygota</taxon>
        <taxon>Neoptera</taxon>
        <taxon>Endopterygota</taxon>
        <taxon>Diptera</taxon>
        <taxon>Brachycera</taxon>
        <taxon>Muscomorpha</taxon>
        <taxon>Muscoidea</taxon>
        <taxon>Muscidae</taxon>
        <taxon>Musca</taxon>
    </lineage>
</organism>
<feature type="region of interest" description="Disordered" evidence="1">
    <location>
        <begin position="747"/>
        <end position="770"/>
    </location>
</feature>